<name>A0ABQ6JMP7_9ACTN</name>
<gene>
    <name evidence="1" type="ORF">GCM10025868_45530</name>
</gene>
<reference evidence="2" key="1">
    <citation type="journal article" date="2019" name="Int. J. Syst. Evol. Microbiol.">
        <title>The Global Catalogue of Microorganisms (GCM) 10K type strain sequencing project: providing services to taxonomists for standard genome sequencing and annotation.</title>
        <authorList>
            <consortium name="The Broad Institute Genomics Platform"/>
            <consortium name="The Broad Institute Genome Sequencing Center for Infectious Disease"/>
            <person name="Wu L."/>
            <person name="Ma J."/>
        </authorList>
    </citation>
    <scope>NUCLEOTIDE SEQUENCE [LARGE SCALE GENOMIC DNA]</scope>
    <source>
        <strain evidence="2">NBRC 108730</strain>
    </source>
</reference>
<evidence type="ECO:0000313" key="1">
    <source>
        <dbReference type="EMBL" id="GMA89303.1"/>
    </source>
</evidence>
<evidence type="ECO:0000313" key="2">
    <source>
        <dbReference type="Proteomes" id="UP001157017"/>
    </source>
</evidence>
<protein>
    <submittedName>
        <fullName evidence="1">Uncharacterized protein</fullName>
    </submittedName>
</protein>
<dbReference type="EMBL" id="BSUZ01000001">
    <property type="protein sequence ID" value="GMA89303.1"/>
    <property type="molecule type" value="Genomic_DNA"/>
</dbReference>
<accession>A0ABQ6JMP7</accession>
<keyword evidence="2" id="KW-1185">Reference proteome</keyword>
<organism evidence="1 2">
    <name type="scientific">Angustibacter aerolatus</name>
    <dbReference type="NCBI Taxonomy" id="1162965"/>
    <lineage>
        <taxon>Bacteria</taxon>
        <taxon>Bacillati</taxon>
        <taxon>Actinomycetota</taxon>
        <taxon>Actinomycetes</taxon>
        <taxon>Kineosporiales</taxon>
        <taxon>Kineosporiaceae</taxon>
    </lineage>
</organism>
<proteinExistence type="predicted"/>
<sequence>MAVAVGPLVGVAGLEVGEAVGDAVGAVAVAVGAVDVGEPVADGVALGVAVPVAVGPAVACDVGPAVVLAAAGPADSRPSASDPARAAPTAARRWRWSGRVTGLIWSVVAAGRCEGITGPIGTFDLHRNPGSALLAALEPDSRATAR</sequence>
<comment type="caution">
    <text evidence="1">The sequence shown here is derived from an EMBL/GenBank/DDBJ whole genome shotgun (WGS) entry which is preliminary data.</text>
</comment>
<dbReference type="Proteomes" id="UP001157017">
    <property type="component" value="Unassembled WGS sequence"/>
</dbReference>